<organism evidence="4 5">
    <name type="scientific">Staphylococcus condimenti</name>
    <dbReference type="NCBI Taxonomy" id="70255"/>
    <lineage>
        <taxon>Bacteria</taxon>
        <taxon>Bacillati</taxon>
        <taxon>Bacillota</taxon>
        <taxon>Bacilli</taxon>
        <taxon>Bacillales</taxon>
        <taxon>Staphylococcaceae</taxon>
        <taxon>Staphylococcus</taxon>
    </lineage>
</organism>
<protein>
    <submittedName>
        <fullName evidence="4">ATP-dependent Clp protease ATP-binding subunit</fullName>
    </submittedName>
</protein>
<evidence type="ECO:0000313" key="5">
    <source>
        <dbReference type="Proteomes" id="UP000293854"/>
    </source>
</evidence>
<evidence type="ECO:0000313" key="4">
    <source>
        <dbReference type="EMBL" id="RZH96753.1"/>
    </source>
</evidence>
<comment type="caution">
    <text evidence="4">The sequence shown here is derived from an EMBL/GenBank/DDBJ whole genome shotgun (WGS) entry which is preliminary data.</text>
</comment>
<keyword evidence="4" id="KW-0645">Protease</keyword>
<dbReference type="GO" id="GO:0005524">
    <property type="term" value="F:ATP binding"/>
    <property type="evidence" value="ECO:0007669"/>
    <property type="project" value="UniProtKB-KW"/>
</dbReference>
<dbReference type="InterPro" id="IPR050130">
    <property type="entry name" value="ClpA_ClpB"/>
</dbReference>
<dbReference type="Proteomes" id="UP000293854">
    <property type="component" value="Unassembled WGS sequence"/>
</dbReference>
<accession>A0A4Q7CPK6</accession>
<name>A0A4Q7CPK6_9STAP</name>
<dbReference type="InterPro" id="IPR027417">
    <property type="entry name" value="P-loop_NTPase"/>
</dbReference>
<dbReference type="PANTHER" id="PTHR11638">
    <property type="entry name" value="ATP-DEPENDENT CLP PROTEASE"/>
    <property type="match status" value="1"/>
</dbReference>
<proteinExistence type="predicted"/>
<dbReference type="GO" id="GO:0016887">
    <property type="term" value="F:ATP hydrolysis activity"/>
    <property type="evidence" value="ECO:0007669"/>
    <property type="project" value="TreeGrafter"/>
</dbReference>
<dbReference type="GO" id="GO:0005737">
    <property type="term" value="C:cytoplasm"/>
    <property type="evidence" value="ECO:0007669"/>
    <property type="project" value="TreeGrafter"/>
</dbReference>
<keyword evidence="2 4" id="KW-0067">ATP-binding</keyword>
<feature type="non-terminal residue" evidence="4">
    <location>
        <position position="1"/>
    </location>
</feature>
<dbReference type="Gene3D" id="1.10.8.60">
    <property type="match status" value="1"/>
</dbReference>
<dbReference type="AlphaFoldDB" id="A0A4Q7CPK6"/>
<evidence type="ECO:0000256" key="1">
    <source>
        <dbReference type="ARBA" id="ARBA00022741"/>
    </source>
</evidence>
<keyword evidence="1" id="KW-0547">Nucleotide-binding</keyword>
<gene>
    <name evidence="4" type="ORF">EIG99_15445</name>
</gene>
<dbReference type="GO" id="GO:0008233">
    <property type="term" value="F:peptidase activity"/>
    <property type="evidence" value="ECO:0007669"/>
    <property type="project" value="UniProtKB-KW"/>
</dbReference>
<dbReference type="InterPro" id="IPR019489">
    <property type="entry name" value="Clp_ATPase_C"/>
</dbReference>
<evidence type="ECO:0000256" key="2">
    <source>
        <dbReference type="ARBA" id="ARBA00022840"/>
    </source>
</evidence>
<feature type="non-terminal residue" evidence="4">
    <location>
        <position position="90"/>
    </location>
</feature>
<dbReference type="GO" id="GO:0006508">
    <property type="term" value="P:proteolysis"/>
    <property type="evidence" value="ECO:0007669"/>
    <property type="project" value="UniProtKB-KW"/>
</dbReference>
<dbReference type="EMBL" id="RQTE01000841">
    <property type="protein sequence ID" value="RZH96753.1"/>
    <property type="molecule type" value="Genomic_DNA"/>
</dbReference>
<feature type="domain" description="Clp ATPase C-terminal" evidence="3">
    <location>
        <begin position="14"/>
        <end position="90"/>
    </location>
</feature>
<evidence type="ECO:0000259" key="3">
    <source>
        <dbReference type="SMART" id="SM01086"/>
    </source>
</evidence>
<dbReference type="SMART" id="SM01086">
    <property type="entry name" value="ClpB_D2-small"/>
    <property type="match status" value="1"/>
</dbReference>
<dbReference type="GO" id="GO:0034605">
    <property type="term" value="P:cellular response to heat"/>
    <property type="evidence" value="ECO:0007669"/>
    <property type="project" value="TreeGrafter"/>
</dbReference>
<dbReference type="SUPFAM" id="SSF52540">
    <property type="entry name" value="P-loop containing nucleoside triphosphate hydrolases"/>
    <property type="match status" value="1"/>
</dbReference>
<reference evidence="4 5" key="1">
    <citation type="submission" date="2018-11" db="EMBL/GenBank/DDBJ databases">
        <title>Genomic profiling of Staphylococcus species from a Poultry farm system in KwaZulu-Natal, South Africa.</title>
        <authorList>
            <person name="Amoako D.G."/>
            <person name="Somboro A.M."/>
            <person name="Abia A.L.K."/>
            <person name="Bester L.A."/>
            <person name="Essack S.Y."/>
        </authorList>
    </citation>
    <scope>NUCLEOTIDE SEQUENCE [LARGE SCALE GENOMIC DNA]</scope>
    <source>
        <strain evidence="4 5">SA11</strain>
    </source>
</reference>
<sequence length="90" mass="10600">ILNRMDDIVLFKPLSEEDMSHIVEKIIAQLNIRLMDQRLNIDVSDKAKQWLGSEAYEPQFGARPLKRFVQRQIETPLARRRIRENLPEGT</sequence>
<dbReference type="Pfam" id="PF10431">
    <property type="entry name" value="ClpB_D2-small"/>
    <property type="match status" value="1"/>
</dbReference>
<keyword evidence="4" id="KW-0378">Hydrolase</keyword>
<dbReference type="PANTHER" id="PTHR11638:SF18">
    <property type="entry name" value="HEAT SHOCK PROTEIN 104"/>
    <property type="match status" value="1"/>
</dbReference>